<feature type="compositionally biased region" description="Basic and acidic residues" evidence="1">
    <location>
        <begin position="24"/>
        <end position="37"/>
    </location>
</feature>
<feature type="region of interest" description="Disordered" evidence="1">
    <location>
        <begin position="1"/>
        <end position="37"/>
    </location>
</feature>
<dbReference type="Proteomes" id="UP001320159">
    <property type="component" value="Unassembled WGS sequence"/>
</dbReference>
<dbReference type="AlphaFoldDB" id="A0AAP2REC0"/>
<reference evidence="2 3" key="1">
    <citation type="submission" date="2017-11" db="EMBL/GenBank/DDBJ databases">
        <title>Isolation and Characterization of Family Methanocellaceae Species from Potential Methane Hydrate Area Offshore Southwestern Taiwan.</title>
        <authorList>
            <person name="Zhang W.-L."/>
            <person name="Chen W.-C."/>
            <person name="Lai M.-C."/>
            <person name="Chen S.-C."/>
        </authorList>
    </citation>
    <scope>NUCLEOTIDE SEQUENCE [LARGE SCALE GENOMIC DNA]</scope>
    <source>
        <strain evidence="2 3">CWC-04</strain>
    </source>
</reference>
<gene>
    <name evidence="2" type="ORF">CUJ83_11440</name>
</gene>
<name>A0AAP2REC0_9EURY</name>
<evidence type="ECO:0000313" key="2">
    <source>
        <dbReference type="EMBL" id="MCD1295612.1"/>
    </source>
</evidence>
<organism evidence="2 3">
    <name type="scientific">Methanooceanicella nereidis</name>
    <dbReference type="NCBI Taxonomy" id="2052831"/>
    <lineage>
        <taxon>Archaea</taxon>
        <taxon>Methanobacteriati</taxon>
        <taxon>Methanobacteriota</taxon>
        <taxon>Stenosarchaea group</taxon>
        <taxon>Methanomicrobia</taxon>
        <taxon>Methanocellales</taxon>
        <taxon>Methanocellaceae</taxon>
        <taxon>Methanooceanicella</taxon>
    </lineage>
</organism>
<feature type="compositionally biased region" description="Basic residues" evidence="1">
    <location>
        <begin position="1"/>
        <end position="17"/>
    </location>
</feature>
<evidence type="ECO:0000313" key="3">
    <source>
        <dbReference type="Proteomes" id="UP001320159"/>
    </source>
</evidence>
<evidence type="ECO:0000256" key="1">
    <source>
        <dbReference type="SAM" id="MobiDB-lite"/>
    </source>
</evidence>
<accession>A0AAP2REC0</accession>
<protein>
    <submittedName>
        <fullName evidence="2">Uncharacterized protein</fullName>
    </submittedName>
</protein>
<dbReference type="EMBL" id="PGCK01000009">
    <property type="protein sequence ID" value="MCD1295612.1"/>
    <property type="molecule type" value="Genomic_DNA"/>
</dbReference>
<comment type="caution">
    <text evidence="2">The sequence shown here is derived from an EMBL/GenBank/DDBJ whole genome shotgun (WGS) entry which is preliminary data.</text>
</comment>
<proteinExistence type="predicted"/>
<keyword evidence="3" id="KW-1185">Reference proteome</keyword>
<dbReference type="RefSeq" id="WP_230742469.1">
    <property type="nucleotide sequence ID" value="NZ_PGCK01000009.1"/>
</dbReference>
<sequence>MSAKKTTKKGSHTRKGKQASLFEPVRKEKTAPEKENTQVKPFEMELSPIIDKKSYDNFIKVISLRIYSDFERSLKSEGIEKPELSLVGFNLAKVSSELETKMANYVCINSRLIMDRAFVDVHDYAARFMPRVIREMHANGASGDHLPEYVESKVQRDIMMEIRAIALQHIPDEERYSYANKLKEF</sequence>